<evidence type="ECO:0008006" key="8">
    <source>
        <dbReference type="Google" id="ProtNLM"/>
    </source>
</evidence>
<feature type="region of interest" description="Disordered" evidence="2">
    <location>
        <begin position="1148"/>
        <end position="1170"/>
    </location>
</feature>
<dbReference type="SMART" id="SM01308">
    <property type="entry name" value="RICTOR_N"/>
    <property type="match status" value="1"/>
</dbReference>
<dbReference type="GO" id="GO:0051897">
    <property type="term" value="P:positive regulation of phosphatidylinositol 3-kinase/protein kinase B signal transduction"/>
    <property type="evidence" value="ECO:0007669"/>
    <property type="project" value="TreeGrafter"/>
</dbReference>
<feature type="domain" description="Rapamycin-insensitive companion of mTOR N-terminal" evidence="4">
    <location>
        <begin position="61"/>
        <end position="433"/>
    </location>
</feature>
<feature type="domain" description="Rapamycin-insensitive companion of mTOR middle" evidence="3">
    <location>
        <begin position="509"/>
        <end position="734"/>
    </location>
</feature>
<dbReference type="GO" id="GO:0038203">
    <property type="term" value="P:TORC2 signaling"/>
    <property type="evidence" value="ECO:0007669"/>
    <property type="project" value="TreeGrafter"/>
</dbReference>
<evidence type="ECO:0000259" key="4">
    <source>
        <dbReference type="SMART" id="SM01308"/>
    </source>
</evidence>
<sequence length="1518" mass="171044">MAISSWMIWGRSARTSRPLRNRNDHENSCIQFDLSKGLQNNITEALTNVCQRQGVPCGTKLAYLNAVTRLFSEDETGEYGYSTGDILCCLRVGLVHEATQIRAAVLRAVRHLLKKQEDVVAVNKLHYPYFIARSMDINLKNDMERLQALRLVRRILALAPNHFSPVLARSLASLTNGGIEEKDRSFRVFLGTMCELGVLNSRLFISCGGVNAITRSVMSDLSSAMVEVVVGVLLRLLASPETRDSVSLLSFAAPYCEIHSSVNDRSRETRDTRFTASKQALISVLRSYSGIMNFCHPNNNSGVKAIADILYVDQLEVRGAVLELLYELLGLPLPIWTDEPDVALAAVDPSRQRESWKLSEGFVAAEGRSILPSLGSRSSNITELHLALLVYILLECGLHRALAEIIIASDTFISVRAAVLLGALLHLAHSLLPPDVCDLTPPLPNLLEHASIGSHQALAAVTILSRMHVMMSRRPSPSSLFLDRILQADTWLNTSQPSRPKQSSKSWLRRESAAAPLLKDAQVLSSKDALAWNWPVIRSILRSRDDSMHILYDSDHRSFIKRLVRYFKPSSNTYSRIELSTNAKLARESTLAGCDLVNCLLETHEPEGTRLLNEFIGDIAEQITAITTMPSAHDCLFSPRHMTTTCCQKYFLFLGQLSHSAKGTVILKAFNLLEKFEDLAIATNHDCYVKLIISTLDYSRDGPNRKVLTKVISLSTSEQTRIYTTQFLCLILRSKMDDVCHWALKLIIERLTDESKQVALIALEILHEACEEREYLKAFFQYIGQNRQLDEGLQHLGDRGYLLIIRLYALSCSFAKLPSPVDELEKWIKPGGFAEHYVGIIEGDIHDSLTRRQRGENGHYLRRSTNMTVLPRDVFVPPHLMGQLVQHESGIQLLIKRNVLQRFARIIHRFNVDFTTIDTESISKVTKNVRSFLDDTHFMSEESGTEDVVDTTSRLQTIIDAEVMETTECRTPRKAESFVEIRRKLSVDDSQRTTPEKNYYRDDSDQQLDYDDRLIKVKSALWALGHVGTSAAGVELLKNLGIIEIITSMAESCQHYSIRATAMYALSIMSTTRAGADVLSIFNWSCVRHRRGDHWPVVPPRHPYATPSPLPTQKHHRSLSDGKPELLELLPRRSRNRSESAATDIAAKHYAFPERGETPSPVSSIQRLSQQDAEGYARLRSLQRHRRPSYSHSSLEMYSSDGRLSLQSLSEIESSRSWTADNILSGTPPLPPPPQEDDSSESCYIGICLPRKLSTIFPNSFQTYSTLVTDYLSTETDLSLSITDEENDSDCENDGHNNICLICYKDKNNQYNAINEADKKIRKEILRHTQRLSNPVWYRHSRQTLLRLRQRYPEKFQDICIFSEVAGRLGTGTYRLPARRFLQELFLDSPFDSLYVEPMNILKMPVGTEENPVQNPITGLSSDPFAVGVSPTKRKVNGRVTIPESESEFPIGVISPLQKQSQIMNTRIRSSESSEISEKLSDEKIIAEILKPAERLRISKSSDKLLKIKNKNTAISLD</sequence>
<evidence type="ECO:0000313" key="7">
    <source>
        <dbReference type="Proteomes" id="UP001168990"/>
    </source>
</evidence>
<dbReference type="InterPro" id="IPR028267">
    <property type="entry name" value="Pianissimo_N"/>
</dbReference>
<feature type="region of interest" description="Disordered" evidence="2">
    <location>
        <begin position="1098"/>
        <end position="1124"/>
    </location>
</feature>
<feature type="compositionally biased region" description="Polar residues" evidence="2">
    <location>
        <begin position="1160"/>
        <end position="1170"/>
    </location>
</feature>
<organism evidence="6 7">
    <name type="scientific">Microctonus aethiopoides</name>
    <dbReference type="NCBI Taxonomy" id="144406"/>
    <lineage>
        <taxon>Eukaryota</taxon>
        <taxon>Metazoa</taxon>
        <taxon>Ecdysozoa</taxon>
        <taxon>Arthropoda</taxon>
        <taxon>Hexapoda</taxon>
        <taxon>Insecta</taxon>
        <taxon>Pterygota</taxon>
        <taxon>Neoptera</taxon>
        <taxon>Endopterygota</taxon>
        <taxon>Hymenoptera</taxon>
        <taxon>Apocrita</taxon>
        <taxon>Ichneumonoidea</taxon>
        <taxon>Braconidae</taxon>
        <taxon>Euphorinae</taxon>
        <taxon>Microctonus</taxon>
    </lineage>
</organism>
<dbReference type="EMBL" id="JAQQBS010000001">
    <property type="protein sequence ID" value="KAK0176092.1"/>
    <property type="molecule type" value="Genomic_DNA"/>
</dbReference>
<feature type="compositionally biased region" description="Pro residues" evidence="2">
    <location>
        <begin position="1098"/>
        <end position="1110"/>
    </location>
</feature>
<dbReference type="InterPro" id="IPR028268">
    <property type="entry name" value="Pianissimo_fam"/>
</dbReference>
<dbReference type="PANTHER" id="PTHR13298">
    <property type="entry name" value="CYTOSOLIC REGULATOR PIANISSIMO"/>
    <property type="match status" value="1"/>
</dbReference>
<evidence type="ECO:0000259" key="5">
    <source>
        <dbReference type="SMART" id="SM01310"/>
    </source>
</evidence>
<proteinExistence type="inferred from homology"/>
<dbReference type="InterPro" id="IPR029453">
    <property type="entry name" value="Rictor_IV"/>
</dbReference>
<feature type="domain" description="Rapamycin-insensitive companion of mTOR" evidence="5">
    <location>
        <begin position="1014"/>
        <end position="1086"/>
    </location>
</feature>
<dbReference type="Pfam" id="PF14664">
    <property type="entry name" value="RICTOR_N"/>
    <property type="match status" value="1"/>
</dbReference>
<dbReference type="PANTHER" id="PTHR13298:SF11">
    <property type="entry name" value="RAPAMYCIN-INSENSITIVE COMPANION OF MTOR"/>
    <property type="match status" value="1"/>
</dbReference>
<dbReference type="Pfam" id="PF14663">
    <property type="entry name" value="RasGEF_N_2"/>
    <property type="match status" value="1"/>
</dbReference>
<dbReference type="Proteomes" id="UP001168990">
    <property type="component" value="Unassembled WGS sequence"/>
</dbReference>
<dbReference type="GO" id="GO:0031932">
    <property type="term" value="C:TORC2 complex"/>
    <property type="evidence" value="ECO:0007669"/>
    <property type="project" value="InterPro"/>
</dbReference>
<dbReference type="InterPro" id="IPR016024">
    <property type="entry name" value="ARM-type_fold"/>
</dbReference>
<dbReference type="SMART" id="SM01307">
    <property type="entry name" value="RICTOR_M"/>
    <property type="match status" value="1"/>
</dbReference>
<comment type="similarity">
    <text evidence="1">Belongs to the RICTOR family.</text>
</comment>
<keyword evidence="7" id="KW-1185">Reference proteome</keyword>
<dbReference type="GO" id="GO:0043539">
    <property type="term" value="F:protein serine/threonine kinase activator activity"/>
    <property type="evidence" value="ECO:0007669"/>
    <property type="project" value="TreeGrafter"/>
</dbReference>
<dbReference type="Pfam" id="PF14668">
    <property type="entry name" value="RICTOR_V"/>
    <property type="match status" value="1"/>
</dbReference>
<dbReference type="InterPro" id="IPR029451">
    <property type="entry name" value="RICTOR_M"/>
</dbReference>
<evidence type="ECO:0000259" key="3">
    <source>
        <dbReference type="SMART" id="SM01307"/>
    </source>
</evidence>
<evidence type="ECO:0000256" key="2">
    <source>
        <dbReference type="SAM" id="MobiDB-lite"/>
    </source>
</evidence>
<dbReference type="SMART" id="SM01303">
    <property type="entry name" value="RasGEF_N_2"/>
    <property type="match status" value="1"/>
</dbReference>
<name>A0AA39FUI9_9HYME</name>
<comment type="caution">
    <text evidence="6">The sequence shown here is derived from an EMBL/GenBank/DDBJ whole genome shotgun (WGS) entry which is preliminary data.</text>
</comment>
<feature type="region of interest" description="Disordered" evidence="2">
    <location>
        <begin position="1221"/>
        <end position="1241"/>
    </location>
</feature>
<evidence type="ECO:0000313" key="6">
    <source>
        <dbReference type="EMBL" id="KAK0176092.1"/>
    </source>
</evidence>
<dbReference type="Pfam" id="PF14666">
    <property type="entry name" value="RICTOR_M"/>
    <property type="match status" value="1"/>
</dbReference>
<dbReference type="SUPFAM" id="SSF48371">
    <property type="entry name" value="ARM repeat"/>
    <property type="match status" value="1"/>
</dbReference>
<reference evidence="6" key="2">
    <citation type="submission" date="2023-03" db="EMBL/GenBank/DDBJ databases">
        <authorList>
            <person name="Inwood S.N."/>
            <person name="Skelly J.G."/>
            <person name="Guhlin J."/>
            <person name="Harrop T.W.R."/>
            <person name="Goldson S.G."/>
            <person name="Dearden P.K."/>
        </authorList>
    </citation>
    <scope>NUCLEOTIDE SEQUENCE</scope>
    <source>
        <strain evidence="6">Irish</strain>
        <tissue evidence="6">Whole body</tissue>
    </source>
</reference>
<gene>
    <name evidence="6" type="ORF">PV328_000260</name>
</gene>
<evidence type="ECO:0000256" key="1">
    <source>
        <dbReference type="ARBA" id="ARBA00008878"/>
    </source>
</evidence>
<reference evidence="6" key="1">
    <citation type="journal article" date="2023" name="bioRxiv">
        <title>Scaffold-level genome assemblies of two parasitoid biocontrol wasps reveal the parthenogenesis mechanism and an associated novel virus.</title>
        <authorList>
            <person name="Inwood S."/>
            <person name="Skelly J."/>
            <person name="Guhlin J."/>
            <person name="Harrop T."/>
            <person name="Goldson S."/>
            <person name="Dearden P."/>
        </authorList>
    </citation>
    <scope>NUCLEOTIDE SEQUENCE</scope>
    <source>
        <strain evidence="6">Irish</strain>
        <tissue evidence="6">Whole body</tissue>
    </source>
</reference>
<accession>A0AA39FUI9</accession>
<dbReference type="SMART" id="SM01310">
    <property type="entry name" value="RICTOR_V"/>
    <property type="match status" value="1"/>
</dbReference>
<protein>
    <recommendedName>
        <fullName evidence="8">Rapamycin-insensitive companion of mTOR</fullName>
    </recommendedName>
</protein>
<dbReference type="InterPro" id="IPR029452">
    <property type="entry name" value="RICTOR_V"/>
</dbReference>